<sequence length="533" mass="57343">MGSSSLRIVIAFALAGALGASLCEVARAQDALQAGEAFVTRFSGTTDEGGRAAIDPSGTVGGVVDLRRPGASPLGASWEDAPQRSAATAGQVGQVFGVTLDDADPPNIYLTATSAFGLHRNAENTGWMEGMWGLNGGPGTIWKLDGANNDQPEIFADIKLDGRGNTGAALGNIAFDRWNEQFYVSDLETGMIHRLRASDGADLGHYDHGVDGRSVFFDVAGSGLAQGDFRSLPAVPFDPASSARTDDCPSGDFARAPSCWNFADFHRRVWGVGVRRDPATEEVRLYYAIWGSQGFGNPDHAAAGEDDQRNAVWSVRIKKDGAFDTTSARREFFLPDFFRSPEAIARAGRSHPVADIAFPASGDQDVMLLAERGGVRNLGLAAEDAFANPHEARVLRYELTDQGFWRGAGRYDVGYYDRSEAGPPYLRGSAAGGVSFGLGYGDGWEIDPAAPDAFVWMTGDGLCSPRGPCFDPGATRIPNPRRSTGYRDARRGPMRPSSPSPHSSHTRARTDYPRDRTRSVFHDRPRCRWRSAG</sequence>
<organism evidence="3 4">
    <name type="scientific">Methyloceanibacter marginalis</name>
    <dbReference type="NCBI Taxonomy" id="1774971"/>
    <lineage>
        <taxon>Bacteria</taxon>
        <taxon>Pseudomonadati</taxon>
        <taxon>Pseudomonadota</taxon>
        <taxon>Alphaproteobacteria</taxon>
        <taxon>Hyphomicrobiales</taxon>
        <taxon>Hyphomicrobiaceae</taxon>
        <taxon>Methyloceanibacter</taxon>
    </lineage>
</organism>
<evidence type="ECO:0000256" key="2">
    <source>
        <dbReference type="SAM" id="SignalP"/>
    </source>
</evidence>
<accession>A0A1E3WB75</accession>
<evidence type="ECO:0008006" key="5">
    <source>
        <dbReference type="Google" id="ProtNLM"/>
    </source>
</evidence>
<reference evidence="3 4" key="1">
    <citation type="journal article" date="2016" name="Environ. Microbiol.">
        <title>New Methyloceanibacter diversity from North Sea sediments includes methanotroph containing solely the soluble methane monooxygenase.</title>
        <authorList>
            <person name="Vekeman B."/>
            <person name="Kerckhof F.M."/>
            <person name="Cremers G."/>
            <person name="de Vos P."/>
            <person name="Vandamme P."/>
            <person name="Boon N."/>
            <person name="Op den Camp H.J."/>
            <person name="Heylen K."/>
        </authorList>
    </citation>
    <scope>NUCLEOTIDE SEQUENCE [LARGE SCALE GENOMIC DNA]</scope>
    <source>
        <strain evidence="3 4">R-67177</strain>
    </source>
</reference>
<keyword evidence="2" id="KW-0732">Signal</keyword>
<name>A0A1E3WB75_9HYPH</name>
<feature type="region of interest" description="Disordered" evidence="1">
    <location>
        <begin position="470"/>
        <end position="533"/>
    </location>
</feature>
<dbReference type="EMBL" id="LPWD01000179">
    <property type="protein sequence ID" value="ODS03054.1"/>
    <property type="molecule type" value="Genomic_DNA"/>
</dbReference>
<comment type="caution">
    <text evidence="3">The sequence shown here is derived from an EMBL/GenBank/DDBJ whole genome shotgun (WGS) entry which is preliminary data.</text>
</comment>
<gene>
    <name evidence="3" type="ORF">AUC71_01200</name>
</gene>
<evidence type="ECO:0000313" key="4">
    <source>
        <dbReference type="Proteomes" id="UP000095042"/>
    </source>
</evidence>
<evidence type="ECO:0000313" key="3">
    <source>
        <dbReference type="EMBL" id="ODS03054.1"/>
    </source>
</evidence>
<dbReference type="Proteomes" id="UP000095042">
    <property type="component" value="Unassembled WGS sequence"/>
</dbReference>
<dbReference type="OrthoDB" id="8433035at2"/>
<dbReference type="RefSeq" id="WP_069623755.1">
    <property type="nucleotide sequence ID" value="NZ_LPWD01000179.1"/>
</dbReference>
<keyword evidence="4" id="KW-1185">Reference proteome</keyword>
<feature type="signal peptide" evidence="2">
    <location>
        <begin position="1"/>
        <end position="28"/>
    </location>
</feature>
<feature type="chain" id="PRO_5009139161" description="Glucose/Sorbosone dehydrogenase domain-containing protein" evidence="2">
    <location>
        <begin position="29"/>
        <end position="533"/>
    </location>
</feature>
<proteinExistence type="predicted"/>
<evidence type="ECO:0000256" key="1">
    <source>
        <dbReference type="SAM" id="MobiDB-lite"/>
    </source>
</evidence>
<dbReference type="AlphaFoldDB" id="A0A1E3WB75"/>
<protein>
    <recommendedName>
        <fullName evidence="5">Glucose/Sorbosone dehydrogenase domain-containing protein</fullName>
    </recommendedName>
</protein>
<feature type="compositionally biased region" description="Basic and acidic residues" evidence="1">
    <location>
        <begin position="508"/>
        <end position="526"/>
    </location>
</feature>